<dbReference type="PANTHER" id="PTHR30126">
    <property type="entry name" value="HTH-TYPE TRANSCRIPTIONAL REGULATOR"/>
    <property type="match status" value="1"/>
</dbReference>
<dbReference type="InterPro" id="IPR005119">
    <property type="entry name" value="LysR_subst-bd"/>
</dbReference>
<dbReference type="EMBL" id="PYZL01000046">
    <property type="protein sequence ID" value="PTE72939.1"/>
    <property type="molecule type" value="Genomic_DNA"/>
</dbReference>
<protein>
    <submittedName>
        <fullName evidence="6">LysR family transcriptional regulator</fullName>
    </submittedName>
</protein>
<dbReference type="PANTHER" id="PTHR30126:SF39">
    <property type="entry name" value="HTH-TYPE TRANSCRIPTIONAL REGULATOR CYSL"/>
    <property type="match status" value="1"/>
</dbReference>
<dbReference type="InterPro" id="IPR000847">
    <property type="entry name" value="LysR_HTH_N"/>
</dbReference>
<dbReference type="Pfam" id="PF00126">
    <property type="entry name" value="HTH_1"/>
    <property type="match status" value="1"/>
</dbReference>
<evidence type="ECO:0000256" key="3">
    <source>
        <dbReference type="ARBA" id="ARBA00023125"/>
    </source>
</evidence>
<evidence type="ECO:0000256" key="2">
    <source>
        <dbReference type="ARBA" id="ARBA00023015"/>
    </source>
</evidence>
<reference evidence="6 7" key="1">
    <citation type="journal article" date="2016" name="Front. Microbiol.">
        <title>Comprehensive Phylogenetic Analysis of Bovine Non-aureus Staphylococci Species Based on Whole-Genome Sequencing.</title>
        <authorList>
            <person name="Naushad S."/>
            <person name="Barkema H.W."/>
            <person name="Luby C."/>
            <person name="Condas L.A."/>
            <person name="Nobrega D.B."/>
            <person name="Carson D.A."/>
            <person name="De Buck J."/>
        </authorList>
    </citation>
    <scope>NUCLEOTIDE SEQUENCE [LARGE SCALE GENOMIC DNA]</scope>
    <source>
        <strain evidence="6 7">SNUC 761</strain>
    </source>
</reference>
<dbReference type="Gene3D" id="1.10.10.10">
    <property type="entry name" value="Winged helix-like DNA-binding domain superfamily/Winged helix DNA-binding domain"/>
    <property type="match status" value="1"/>
</dbReference>
<dbReference type="Pfam" id="PF03466">
    <property type="entry name" value="LysR_substrate"/>
    <property type="match status" value="1"/>
</dbReference>
<keyword evidence="3" id="KW-0238">DNA-binding</keyword>
<sequence length="292" mass="33511">MNTKQMLIFKHFVEMQNENAVADKLGITQPTVTFHLKNLNKEFGLSLYFKKGKHFNLTEAGELLYQNTNKVLNLMEETTDMMEEFKQSKRGTLRIGASHAPVYSILPSAFKNYMHKHPNIDIDLTVETAPIIIEKVKNRKIDIAIISEKGFNESEIQTTRLQENPLVLAMDKRHPLAQQDKISLEDLQEYRFIIHNSGSTRESIDEWRKNNFVNLDVHMESNSISSILTTIKDSNYLSLVSASVLYHHPNIIAKALPNAPSAGHISLLYRNDRHLTPIIEDFIALIDTNTYY</sequence>
<evidence type="ECO:0000256" key="4">
    <source>
        <dbReference type="ARBA" id="ARBA00023163"/>
    </source>
</evidence>
<dbReference type="SUPFAM" id="SSF53850">
    <property type="entry name" value="Periplasmic binding protein-like II"/>
    <property type="match status" value="1"/>
</dbReference>
<comment type="caution">
    <text evidence="6">The sequence shown here is derived from an EMBL/GenBank/DDBJ whole genome shotgun (WGS) entry which is preliminary data.</text>
</comment>
<dbReference type="CDD" id="cd05466">
    <property type="entry name" value="PBP2_LTTR_substrate"/>
    <property type="match status" value="1"/>
</dbReference>
<accession>A0A2T4KGT9</accession>
<evidence type="ECO:0000259" key="5">
    <source>
        <dbReference type="PROSITE" id="PS50931"/>
    </source>
</evidence>
<dbReference type="InterPro" id="IPR036388">
    <property type="entry name" value="WH-like_DNA-bd_sf"/>
</dbReference>
<keyword evidence="2" id="KW-0805">Transcription regulation</keyword>
<dbReference type="PROSITE" id="PS50931">
    <property type="entry name" value="HTH_LYSR"/>
    <property type="match status" value="1"/>
</dbReference>
<evidence type="ECO:0000313" key="7">
    <source>
        <dbReference type="Proteomes" id="UP000242547"/>
    </source>
</evidence>
<evidence type="ECO:0000256" key="1">
    <source>
        <dbReference type="ARBA" id="ARBA00009437"/>
    </source>
</evidence>
<organism evidence="6 7">
    <name type="scientific">Staphylococcus devriesei</name>
    <dbReference type="NCBI Taxonomy" id="586733"/>
    <lineage>
        <taxon>Bacteria</taxon>
        <taxon>Bacillati</taxon>
        <taxon>Bacillota</taxon>
        <taxon>Bacilli</taxon>
        <taxon>Bacillales</taxon>
        <taxon>Staphylococcaceae</taxon>
        <taxon>Staphylococcus</taxon>
    </lineage>
</organism>
<keyword evidence="4" id="KW-0804">Transcription</keyword>
<proteinExistence type="inferred from homology"/>
<dbReference type="RefSeq" id="WP_107506129.1">
    <property type="nucleotide sequence ID" value="NZ_CP130489.1"/>
</dbReference>
<feature type="domain" description="HTH lysR-type" evidence="5">
    <location>
        <begin position="1"/>
        <end position="58"/>
    </location>
</feature>
<dbReference type="GO" id="GO:0000976">
    <property type="term" value="F:transcription cis-regulatory region binding"/>
    <property type="evidence" value="ECO:0007669"/>
    <property type="project" value="TreeGrafter"/>
</dbReference>
<name>A0A2T4KGT9_9STAP</name>
<evidence type="ECO:0000313" key="6">
    <source>
        <dbReference type="EMBL" id="PTE72939.1"/>
    </source>
</evidence>
<gene>
    <name evidence="6" type="ORF">BUY44_07485</name>
</gene>
<dbReference type="InterPro" id="IPR036390">
    <property type="entry name" value="WH_DNA-bd_sf"/>
</dbReference>
<dbReference type="SUPFAM" id="SSF46785">
    <property type="entry name" value="Winged helix' DNA-binding domain"/>
    <property type="match status" value="1"/>
</dbReference>
<dbReference type="Gene3D" id="3.40.190.290">
    <property type="match status" value="1"/>
</dbReference>
<dbReference type="GO" id="GO:0003700">
    <property type="term" value="F:DNA-binding transcription factor activity"/>
    <property type="evidence" value="ECO:0007669"/>
    <property type="project" value="InterPro"/>
</dbReference>
<dbReference type="Proteomes" id="UP000242547">
    <property type="component" value="Unassembled WGS sequence"/>
</dbReference>
<dbReference type="AlphaFoldDB" id="A0A2T4KGT9"/>
<comment type="similarity">
    <text evidence="1">Belongs to the LysR transcriptional regulatory family.</text>
</comment>